<reference evidence="1 2" key="1">
    <citation type="journal article" date="2015" name="Nature">
        <title>rRNA introns, odd ribosomes, and small enigmatic genomes across a large radiation of phyla.</title>
        <authorList>
            <person name="Brown C.T."/>
            <person name="Hug L.A."/>
            <person name="Thomas B.C."/>
            <person name="Sharon I."/>
            <person name="Castelle C.J."/>
            <person name="Singh A."/>
            <person name="Wilkins M.J."/>
            <person name="Williams K.H."/>
            <person name="Banfield J.F."/>
        </authorList>
    </citation>
    <scope>NUCLEOTIDE SEQUENCE [LARGE SCALE GENOMIC DNA]</scope>
</reference>
<name>A0A0G0T7K8_9BACT</name>
<accession>A0A0G0T7K8</accession>
<sequence length="55" mass="6556">MFNFLVSNKKKDTEFSRFFREASSSEKKKVFREVIRKATEDQRKILNKPITTKTA</sequence>
<dbReference type="Proteomes" id="UP000034301">
    <property type="component" value="Unassembled WGS sequence"/>
</dbReference>
<evidence type="ECO:0000313" key="2">
    <source>
        <dbReference type="Proteomes" id="UP000034301"/>
    </source>
</evidence>
<evidence type="ECO:0000313" key="1">
    <source>
        <dbReference type="EMBL" id="KKR43075.1"/>
    </source>
</evidence>
<protein>
    <submittedName>
        <fullName evidence="1">Uncharacterized protein</fullName>
    </submittedName>
</protein>
<organism evidence="1 2">
    <name type="scientific">Candidatus Nomurabacteria bacterium GW2011_GWF2_40_12</name>
    <dbReference type="NCBI Taxonomy" id="1618776"/>
    <lineage>
        <taxon>Bacteria</taxon>
        <taxon>Candidatus Nomuraibacteriota</taxon>
    </lineage>
</organism>
<proteinExistence type="predicted"/>
<gene>
    <name evidence="1" type="ORF">UT78_C0008G0007</name>
</gene>
<comment type="caution">
    <text evidence="1">The sequence shown here is derived from an EMBL/GenBank/DDBJ whole genome shotgun (WGS) entry which is preliminary data.</text>
</comment>
<dbReference type="AlphaFoldDB" id="A0A0G0T7K8"/>
<dbReference type="EMBL" id="LBYC01000008">
    <property type="protein sequence ID" value="KKR43075.1"/>
    <property type="molecule type" value="Genomic_DNA"/>
</dbReference>